<dbReference type="Proteomes" id="UP000076722">
    <property type="component" value="Unassembled WGS sequence"/>
</dbReference>
<reference evidence="6 7" key="1">
    <citation type="journal article" date="2016" name="Mol. Biol. Evol.">
        <title>Comparative Genomics of Early-Diverging Mushroom-Forming Fungi Provides Insights into the Origins of Lignocellulose Decay Capabilities.</title>
        <authorList>
            <person name="Nagy L.G."/>
            <person name="Riley R."/>
            <person name="Tritt A."/>
            <person name="Adam C."/>
            <person name="Daum C."/>
            <person name="Floudas D."/>
            <person name="Sun H."/>
            <person name="Yadav J.S."/>
            <person name="Pangilinan J."/>
            <person name="Larsson K.H."/>
            <person name="Matsuura K."/>
            <person name="Barry K."/>
            <person name="Labutti K."/>
            <person name="Kuo R."/>
            <person name="Ohm R.A."/>
            <person name="Bhattacharya S.S."/>
            <person name="Shirouzu T."/>
            <person name="Yoshinaga Y."/>
            <person name="Martin F.M."/>
            <person name="Grigoriev I.V."/>
            <person name="Hibbett D.S."/>
        </authorList>
    </citation>
    <scope>NUCLEOTIDE SEQUENCE [LARGE SCALE GENOMIC DNA]</scope>
    <source>
        <strain evidence="6 7">HHB9708</strain>
    </source>
</reference>
<dbReference type="PANTHER" id="PTHR19316:SF18">
    <property type="entry name" value="HSP70-BINDING PROTEIN 1"/>
    <property type="match status" value="1"/>
</dbReference>
<dbReference type="InterPro" id="IPR013918">
    <property type="entry name" value="Nucleotide_exch_fac_Fes1"/>
</dbReference>
<dbReference type="AlphaFoldDB" id="A0A164WYT1"/>
<organism evidence="6 7">
    <name type="scientific">Sistotremastrum niveocremeum HHB9708</name>
    <dbReference type="NCBI Taxonomy" id="1314777"/>
    <lineage>
        <taxon>Eukaryota</taxon>
        <taxon>Fungi</taxon>
        <taxon>Dikarya</taxon>
        <taxon>Basidiomycota</taxon>
        <taxon>Agaricomycotina</taxon>
        <taxon>Agaricomycetes</taxon>
        <taxon>Sistotremastrales</taxon>
        <taxon>Sistotremastraceae</taxon>
        <taxon>Sertulicium</taxon>
        <taxon>Sertulicium niveocremeum</taxon>
    </lineage>
</organism>
<evidence type="ECO:0000256" key="4">
    <source>
        <dbReference type="SAM" id="MobiDB-lite"/>
    </source>
</evidence>
<dbReference type="GO" id="GO:0005783">
    <property type="term" value="C:endoplasmic reticulum"/>
    <property type="evidence" value="ECO:0007669"/>
    <property type="project" value="TreeGrafter"/>
</dbReference>
<keyword evidence="2" id="KW-0677">Repeat</keyword>
<evidence type="ECO:0000259" key="5">
    <source>
        <dbReference type="Pfam" id="PF08609"/>
    </source>
</evidence>
<dbReference type="OrthoDB" id="10250458at2759"/>
<keyword evidence="3" id="KW-0175">Coiled coil</keyword>
<evidence type="ECO:0000256" key="1">
    <source>
        <dbReference type="ARBA" id="ARBA00011045"/>
    </source>
</evidence>
<accession>A0A164WYT1</accession>
<dbReference type="InterPro" id="IPR050693">
    <property type="entry name" value="Hsp70_NEF-Inhibitors"/>
</dbReference>
<gene>
    <name evidence="6" type="ORF">SISNIDRAFT_483719</name>
</gene>
<evidence type="ECO:0000256" key="2">
    <source>
        <dbReference type="ARBA" id="ARBA00022737"/>
    </source>
</evidence>
<feature type="compositionally biased region" description="Low complexity" evidence="4">
    <location>
        <begin position="247"/>
        <end position="276"/>
    </location>
</feature>
<protein>
    <submittedName>
        <fullName evidence="6">Fes1-domain-containing protein</fullName>
    </submittedName>
</protein>
<dbReference type="InterPro" id="IPR016024">
    <property type="entry name" value="ARM-type_fold"/>
</dbReference>
<evidence type="ECO:0000313" key="7">
    <source>
        <dbReference type="Proteomes" id="UP000076722"/>
    </source>
</evidence>
<feature type="domain" description="Nucleotide exchange factor Fes1" evidence="5">
    <location>
        <begin position="4"/>
        <end position="84"/>
    </location>
</feature>
<proteinExistence type="inferred from homology"/>
<name>A0A164WYT1_9AGAM</name>
<dbReference type="PANTHER" id="PTHR19316">
    <property type="entry name" value="PROTEIN FOLDING REGULATOR"/>
    <property type="match status" value="1"/>
</dbReference>
<dbReference type="InterPro" id="IPR011989">
    <property type="entry name" value="ARM-like"/>
</dbReference>
<dbReference type="Pfam" id="PF08609">
    <property type="entry name" value="Fes1"/>
    <property type="match status" value="1"/>
</dbReference>
<dbReference type="GO" id="GO:0000774">
    <property type="term" value="F:adenyl-nucleotide exchange factor activity"/>
    <property type="evidence" value="ECO:0007669"/>
    <property type="project" value="TreeGrafter"/>
</dbReference>
<feature type="region of interest" description="Disordered" evidence="4">
    <location>
        <begin position="208"/>
        <end position="284"/>
    </location>
</feature>
<feature type="compositionally biased region" description="Basic and acidic residues" evidence="4">
    <location>
        <begin position="232"/>
        <end position="241"/>
    </location>
</feature>
<comment type="similarity">
    <text evidence="1">Belongs to the FES1 family.</text>
</comment>
<keyword evidence="7" id="KW-1185">Reference proteome</keyword>
<evidence type="ECO:0000256" key="3">
    <source>
        <dbReference type="SAM" id="Coils"/>
    </source>
</evidence>
<dbReference type="Gene3D" id="1.25.10.10">
    <property type="entry name" value="Leucine-rich Repeat Variant"/>
    <property type="match status" value="1"/>
</dbReference>
<evidence type="ECO:0000313" key="6">
    <source>
        <dbReference type="EMBL" id="KZS95487.1"/>
    </source>
</evidence>
<dbReference type="SUPFAM" id="SSF48371">
    <property type="entry name" value="ARM repeat"/>
    <property type="match status" value="1"/>
</dbReference>
<dbReference type="STRING" id="1314777.A0A164WYT1"/>
<feature type="coiled-coil region" evidence="3">
    <location>
        <begin position="51"/>
        <end position="84"/>
    </location>
</feature>
<dbReference type="EMBL" id="KV419401">
    <property type="protein sequence ID" value="KZS95487.1"/>
    <property type="molecule type" value="Genomic_DNA"/>
</dbReference>
<sequence>MAGLESLLTWSIANSSPTAPPPDPQKLKSLDPGIIDMILGKPDAVRMKESLALALDEEKEEEERVDALDELEMLVEQIDNANNLTPLGMWKPLLDLLHSTESSKIRIQLLWILGTAVQNNPKAQSDFLSYNPLPKVLSLLSAAETPDAATRSKAVYTLSATLKHSRAAVESLSLSNGWEVIRGAISDPDLSVRRKTVFMLFNLLYSSPSSSSDTDQDGGGGVNEKISFPNDPKVDPSERETASLVKSAFTTSFPPSTSAAASSSSTTASSSSTTAARSEPTQSANPTILQSLISSLHSTPSETQDVDLREKIAKCLVSYADANGSFTPDQKADLRGVLDGEDKKKGGGGLDLDARDWEVLSGAVRA</sequence>